<dbReference type="InterPro" id="IPR027469">
    <property type="entry name" value="Cation_efflux_TMD_sf"/>
</dbReference>
<protein>
    <submittedName>
        <fullName evidence="11">Cation (Co/Zn/Cd) efflux protein</fullName>
    </submittedName>
</protein>
<dbReference type="InterPro" id="IPR058533">
    <property type="entry name" value="Cation_efflux_TM"/>
</dbReference>
<sequence length="286" mass="32354">MSSSRKMWVAFTLNFVFSLLEFVFGALFHSSAVFADAVHDLGDACAIGMSAFLEKVSTREEDSRYSLGYKRFSLLGAILTSLILISGSIFVLFENVPKLFAPERVNYDGMLLLGLAAIAVNVLAARIVSHGKSQNEKILSLHFLEDILGWLAVIVVSIVLHFTSWYFLDPLLSLVIALYILSKALPKCWYHLAIFLDRVPGDVDLAELKEALLSLENVTQVTQLNIWTLDGLERLAMVHLCLKNLQDAQRTRRIVHELMKTYHIQTVTIEIDQDIQDHQRYCQNRP</sequence>
<dbReference type="Pfam" id="PF01545">
    <property type="entry name" value="Cation_efflux"/>
    <property type="match status" value="1"/>
</dbReference>
<dbReference type="PANTHER" id="PTHR11562">
    <property type="entry name" value="CATION EFFLUX PROTEIN/ ZINC TRANSPORTER"/>
    <property type="match status" value="1"/>
</dbReference>
<evidence type="ECO:0000256" key="6">
    <source>
        <dbReference type="ARBA" id="ARBA00023065"/>
    </source>
</evidence>
<keyword evidence="5 8" id="KW-1133">Transmembrane helix</keyword>
<dbReference type="AlphaFoldDB" id="A0A2X3VCA1"/>
<evidence type="ECO:0000256" key="3">
    <source>
        <dbReference type="ARBA" id="ARBA00022448"/>
    </source>
</evidence>
<dbReference type="OrthoDB" id="9809646at2"/>
<dbReference type="Proteomes" id="UP000249495">
    <property type="component" value="Chromosome 1"/>
</dbReference>
<dbReference type="NCBIfam" id="TIGR01297">
    <property type="entry name" value="CDF"/>
    <property type="match status" value="1"/>
</dbReference>
<comment type="subcellular location">
    <subcellularLocation>
        <location evidence="1">Membrane</location>
        <topology evidence="1">Multi-pass membrane protein</topology>
    </subcellularLocation>
</comment>
<dbReference type="InterPro" id="IPR002524">
    <property type="entry name" value="Cation_efflux"/>
</dbReference>
<reference evidence="11 12" key="1">
    <citation type="submission" date="2018-06" db="EMBL/GenBank/DDBJ databases">
        <authorList>
            <consortium name="Pathogen Informatics"/>
            <person name="Doyle S."/>
        </authorList>
    </citation>
    <scope>NUCLEOTIDE SEQUENCE [LARGE SCALE GENOMIC DNA]</scope>
    <source>
        <strain evidence="11 12">NCTC12278</strain>
    </source>
</reference>
<gene>
    <name evidence="11" type="primary">czcD</name>
    <name evidence="11" type="ORF">NCTC12278_00071</name>
</gene>
<dbReference type="SUPFAM" id="SSF161111">
    <property type="entry name" value="Cation efflux protein transmembrane domain-like"/>
    <property type="match status" value="1"/>
</dbReference>
<keyword evidence="3" id="KW-0813">Transport</keyword>
<evidence type="ECO:0000256" key="7">
    <source>
        <dbReference type="ARBA" id="ARBA00023136"/>
    </source>
</evidence>
<dbReference type="STRING" id="1123303.GCA_000372425_01767"/>
<comment type="similarity">
    <text evidence="2">Belongs to the cation diffusion facilitator (CDF) transporter (TC 2.A.4) family. SLC30A subfamily.</text>
</comment>
<dbReference type="EMBL" id="LS483343">
    <property type="protein sequence ID" value="SQF38994.1"/>
    <property type="molecule type" value="Genomic_DNA"/>
</dbReference>
<dbReference type="GO" id="GO:0005385">
    <property type="term" value="F:zinc ion transmembrane transporter activity"/>
    <property type="evidence" value="ECO:0007669"/>
    <property type="project" value="TreeGrafter"/>
</dbReference>
<evidence type="ECO:0000313" key="12">
    <source>
        <dbReference type="Proteomes" id="UP000249495"/>
    </source>
</evidence>
<organism evidence="11 12">
    <name type="scientific">Streptococcus ferus</name>
    <dbReference type="NCBI Taxonomy" id="1345"/>
    <lineage>
        <taxon>Bacteria</taxon>
        <taxon>Bacillati</taxon>
        <taxon>Bacillota</taxon>
        <taxon>Bacilli</taxon>
        <taxon>Lactobacillales</taxon>
        <taxon>Streptococcaceae</taxon>
        <taxon>Streptococcus</taxon>
    </lineage>
</organism>
<name>A0A2X3VCA1_9STRE</name>
<accession>A0A2X3VCA1</accession>
<keyword evidence="7 8" id="KW-0472">Membrane</keyword>
<dbReference type="Pfam" id="PF16916">
    <property type="entry name" value="ZT_dimer"/>
    <property type="match status" value="1"/>
</dbReference>
<feature type="domain" description="Cation efflux protein transmembrane" evidence="9">
    <location>
        <begin position="7"/>
        <end position="194"/>
    </location>
</feature>
<evidence type="ECO:0000313" key="11">
    <source>
        <dbReference type="EMBL" id="SQF38994.1"/>
    </source>
</evidence>
<evidence type="ECO:0000256" key="5">
    <source>
        <dbReference type="ARBA" id="ARBA00022989"/>
    </source>
</evidence>
<keyword evidence="4 8" id="KW-0812">Transmembrane</keyword>
<dbReference type="InterPro" id="IPR050681">
    <property type="entry name" value="CDF/SLC30A"/>
</dbReference>
<evidence type="ECO:0000256" key="1">
    <source>
        <dbReference type="ARBA" id="ARBA00004141"/>
    </source>
</evidence>
<keyword evidence="6" id="KW-0406">Ion transport</keyword>
<keyword evidence="12" id="KW-1185">Reference proteome</keyword>
<evidence type="ECO:0000256" key="8">
    <source>
        <dbReference type="SAM" id="Phobius"/>
    </source>
</evidence>
<feature type="transmembrane region" description="Helical" evidence="8">
    <location>
        <begin position="147"/>
        <end position="168"/>
    </location>
</feature>
<dbReference type="Gene3D" id="1.20.1510.10">
    <property type="entry name" value="Cation efflux protein transmembrane domain"/>
    <property type="match status" value="1"/>
</dbReference>
<evidence type="ECO:0000256" key="4">
    <source>
        <dbReference type="ARBA" id="ARBA00022692"/>
    </source>
</evidence>
<feature type="domain" description="Cation efflux protein cytoplasmic" evidence="10">
    <location>
        <begin position="201"/>
        <end position="273"/>
    </location>
</feature>
<feature type="transmembrane region" description="Helical" evidence="8">
    <location>
        <begin position="7"/>
        <end position="28"/>
    </location>
</feature>
<evidence type="ECO:0000259" key="10">
    <source>
        <dbReference type="Pfam" id="PF16916"/>
    </source>
</evidence>
<evidence type="ECO:0000256" key="2">
    <source>
        <dbReference type="ARBA" id="ARBA00008873"/>
    </source>
</evidence>
<dbReference type="RefSeq" id="WP_018031075.1">
    <property type="nucleotide sequence ID" value="NZ_LS483343.1"/>
</dbReference>
<dbReference type="GO" id="GO:0005886">
    <property type="term" value="C:plasma membrane"/>
    <property type="evidence" value="ECO:0007669"/>
    <property type="project" value="TreeGrafter"/>
</dbReference>
<feature type="transmembrane region" description="Helical" evidence="8">
    <location>
        <begin position="72"/>
        <end position="93"/>
    </location>
</feature>
<proteinExistence type="inferred from homology"/>
<feature type="transmembrane region" description="Helical" evidence="8">
    <location>
        <begin position="105"/>
        <end position="127"/>
    </location>
</feature>
<dbReference type="KEGG" id="sfer:NCTC12278_00071"/>
<dbReference type="PANTHER" id="PTHR11562:SF17">
    <property type="entry name" value="RE54080P-RELATED"/>
    <property type="match status" value="1"/>
</dbReference>
<evidence type="ECO:0000259" key="9">
    <source>
        <dbReference type="Pfam" id="PF01545"/>
    </source>
</evidence>
<dbReference type="InterPro" id="IPR027470">
    <property type="entry name" value="Cation_efflux_CTD"/>
</dbReference>